<organism evidence="2 3">
    <name type="scientific">Lithospermum erythrorhizon</name>
    <name type="common">Purple gromwell</name>
    <name type="synonym">Lithospermum officinale var. erythrorhizon</name>
    <dbReference type="NCBI Taxonomy" id="34254"/>
    <lineage>
        <taxon>Eukaryota</taxon>
        <taxon>Viridiplantae</taxon>
        <taxon>Streptophyta</taxon>
        <taxon>Embryophyta</taxon>
        <taxon>Tracheophyta</taxon>
        <taxon>Spermatophyta</taxon>
        <taxon>Magnoliopsida</taxon>
        <taxon>eudicotyledons</taxon>
        <taxon>Gunneridae</taxon>
        <taxon>Pentapetalae</taxon>
        <taxon>asterids</taxon>
        <taxon>lamiids</taxon>
        <taxon>Boraginales</taxon>
        <taxon>Boraginaceae</taxon>
        <taxon>Boraginoideae</taxon>
        <taxon>Lithospermeae</taxon>
        <taxon>Lithospermum</taxon>
    </lineage>
</organism>
<accession>A0AAV3Q8P2</accession>
<proteinExistence type="predicted"/>
<gene>
    <name evidence="2" type="ORF">LIER_39039</name>
</gene>
<dbReference type="SUPFAM" id="SSF52058">
    <property type="entry name" value="L domain-like"/>
    <property type="match status" value="1"/>
</dbReference>
<feature type="domain" description="R13L1/DRL21-like LRR repeat region" evidence="1">
    <location>
        <begin position="140"/>
        <end position="260"/>
    </location>
</feature>
<comment type="caution">
    <text evidence="2">The sequence shown here is derived from an EMBL/GenBank/DDBJ whole genome shotgun (WGS) entry which is preliminary data.</text>
</comment>
<dbReference type="InterPro" id="IPR032675">
    <property type="entry name" value="LRR_dom_sf"/>
</dbReference>
<evidence type="ECO:0000259" key="1">
    <source>
        <dbReference type="Pfam" id="PF25019"/>
    </source>
</evidence>
<dbReference type="InterPro" id="IPR001611">
    <property type="entry name" value="Leu-rich_rpt"/>
</dbReference>
<dbReference type="PANTHER" id="PTHR47186:SF3">
    <property type="entry name" value="OS09G0267800 PROTEIN"/>
    <property type="match status" value="1"/>
</dbReference>
<dbReference type="AlphaFoldDB" id="A0AAV3Q8P2"/>
<keyword evidence="3" id="KW-1185">Reference proteome</keyword>
<protein>
    <submittedName>
        <fullName evidence="2">Antimicrobial response protein</fullName>
    </submittedName>
</protein>
<dbReference type="Gene3D" id="3.80.10.10">
    <property type="entry name" value="Ribonuclease Inhibitor"/>
    <property type="match status" value="1"/>
</dbReference>
<dbReference type="InterPro" id="IPR056789">
    <property type="entry name" value="LRR_R13L1-DRL21"/>
</dbReference>
<dbReference type="Proteomes" id="UP001454036">
    <property type="component" value="Unassembled WGS sequence"/>
</dbReference>
<evidence type="ECO:0000313" key="3">
    <source>
        <dbReference type="Proteomes" id="UP001454036"/>
    </source>
</evidence>
<dbReference type="Pfam" id="PF00560">
    <property type="entry name" value="LRR_1"/>
    <property type="match status" value="1"/>
</dbReference>
<dbReference type="Pfam" id="PF25019">
    <property type="entry name" value="LRR_R13L1-DRL21"/>
    <property type="match status" value="1"/>
</dbReference>
<sequence>MVVDKNQRKRGNEERPRFDIPSDMMMKMDYLRVLMLCDCGIVELPKTIELLEHLRCLNLSHNPIGALPDEVCKLLALQILKLRKCNNLEELPKCLTSLVNLHQLDIDIGNLKKKSLQLGKLTALQFLEEFFVQDMDGHRIEELGNMRFLEGSLKISNLEKVCSFVDASKAKLKEKPYLNALKFNWSEVVAKADMVLDGLQPHRNLQELSISKYGGSSFPGCFNQTKPRLSRLCLDDLPNCEDLPWLGQLTLLKSLHIINMPKLRELAIAFSGNVDGGFRRLESLLFSQLPMFAKWDRIFDHDLPCLTDLTFKHCPKLKELPKGKFALKRLEISKCDILKQRCIKGGEDWPIVRNIEKVVIDERDIK</sequence>
<reference evidence="2 3" key="1">
    <citation type="submission" date="2024-01" db="EMBL/GenBank/DDBJ databases">
        <title>The complete chloroplast genome sequence of Lithospermum erythrorhizon: insights into the phylogenetic relationship among Boraginaceae species and the maternal lineages of purple gromwells.</title>
        <authorList>
            <person name="Okada T."/>
            <person name="Watanabe K."/>
        </authorList>
    </citation>
    <scope>NUCLEOTIDE SEQUENCE [LARGE SCALE GENOMIC DNA]</scope>
</reference>
<name>A0AAV3Q8P2_LITER</name>
<dbReference type="EMBL" id="BAABME010020443">
    <property type="protein sequence ID" value="GAA0160424.1"/>
    <property type="molecule type" value="Genomic_DNA"/>
</dbReference>
<dbReference type="PANTHER" id="PTHR47186">
    <property type="entry name" value="LEUCINE-RICH REPEAT-CONTAINING PROTEIN 57"/>
    <property type="match status" value="1"/>
</dbReference>
<dbReference type="PROSITE" id="PS51450">
    <property type="entry name" value="LRR"/>
    <property type="match status" value="1"/>
</dbReference>
<evidence type="ECO:0000313" key="2">
    <source>
        <dbReference type="EMBL" id="GAA0160424.1"/>
    </source>
</evidence>